<accession>A0A8H5B1S7</accession>
<keyword evidence="2" id="KW-1133">Transmembrane helix</keyword>
<sequence length="418" mass="47242">MLGERKTVRVIRGFLGLVFLATIVFWGFSNILFEPMKETALGPIREFRTRRPPTDFLSTIDPPVWNIIIQFLLLDAPFDIKPVGTNITDPNHPPILTPDLFDQSITVTAIWGTLDNATDKPPCTRADAPINSTDYPYLTSYRFLCRTGVRVSSYLLPDLYIRVNFTLIAEALAVTSPLHPQISLPIIIGMTNSDKKSIKHVFEKTIPTTMIPGFNLAAPIYTDIRQIFSHRAMAALGLFQDTSVFWEARFEHMYPDLYVPEAERSVNVSTLRLFKLNNWSDTRVIQDYRMNSVIAGFADVGGAKPLSIFGIAHSFHYKHMKEETLRLYPNIVNEHKELGKRGLLALLRDHLIDLNFLEKEFIDTPGPVGDQDNVPLMDIERPAVEDSKESHTAEIPDLPSRHSVRNATIDKPSGPESM</sequence>
<dbReference type="OrthoDB" id="3227921at2759"/>
<comment type="caution">
    <text evidence="3">The sequence shown here is derived from an EMBL/GenBank/DDBJ whole genome shotgun (WGS) entry which is preliminary data.</text>
</comment>
<name>A0A8H5B1S7_9AGAR</name>
<evidence type="ECO:0000313" key="4">
    <source>
        <dbReference type="Proteomes" id="UP000567179"/>
    </source>
</evidence>
<dbReference type="AlphaFoldDB" id="A0A8H5B1S7"/>
<feature type="region of interest" description="Disordered" evidence="1">
    <location>
        <begin position="367"/>
        <end position="418"/>
    </location>
</feature>
<dbReference type="Proteomes" id="UP000567179">
    <property type="component" value="Unassembled WGS sequence"/>
</dbReference>
<keyword evidence="2" id="KW-0812">Transmembrane</keyword>
<keyword evidence="4" id="KW-1185">Reference proteome</keyword>
<protein>
    <submittedName>
        <fullName evidence="3">Uncharacterized protein</fullName>
    </submittedName>
</protein>
<evidence type="ECO:0000313" key="3">
    <source>
        <dbReference type="EMBL" id="KAF5315036.1"/>
    </source>
</evidence>
<feature type="transmembrane region" description="Helical" evidence="2">
    <location>
        <begin position="12"/>
        <end position="33"/>
    </location>
</feature>
<feature type="compositionally biased region" description="Basic and acidic residues" evidence="1">
    <location>
        <begin position="378"/>
        <end position="394"/>
    </location>
</feature>
<evidence type="ECO:0000256" key="2">
    <source>
        <dbReference type="SAM" id="Phobius"/>
    </source>
</evidence>
<gene>
    <name evidence="3" type="ORF">D9619_007478</name>
</gene>
<keyword evidence="2" id="KW-0472">Membrane</keyword>
<organism evidence="3 4">
    <name type="scientific">Psilocybe cf. subviscida</name>
    <dbReference type="NCBI Taxonomy" id="2480587"/>
    <lineage>
        <taxon>Eukaryota</taxon>
        <taxon>Fungi</taxon>
        <taxon>Dikarya</taxon>
        <taxon>Basidiomycota</taxon>
        <taxon>Agaricomycotina</taxon>
        <taxon>Agaricomycetes</taxon>
        <taxon>Agaricomycetidae</taxon>
        <taxon>Agaricales</taxon>
        <taxon>Agaricineae</taxon>
        <taxon>Strophariaceae</taxon>
        <taxon>Psilocybe</taxon>
    </lineage>
</organism>
<dbReference type="EMBL" id="JAACJJ010000043">
    <property type="protein sequence ID" value="KAF5315036.1"/>
    <property type="molecule type" value="Genomic_DNA"/>
</dbReference>
<reference evidence="3 4" key="1">
    <citation type="journal article" date="2020" name="ISME J.">
        <title>Uncovering the hidden diversity of litter-decomposition mechanisms in mushroom-forming fungi.</title>
        <authorList>
            <person name="Floudas D."/>
            <person name="Bentzer J."/>
            <person name="Ahren D."/>
            <person name="Johansson T."/>
            <person name="Persson P."/>
            <person name="Tunlid A."/>
        </authorList>
    </citation>
    <scope>NUCLEOTIDE SEQUENCE [LARGE SCALE GENOMIC DNA]</scope>
    <source>
        <strain evidence="3 4">CBS 101986</strain>
    </source>
</reference>
<proteinExistence type="predicted"/>
<evidence type="ECO:0000256" key="1">
    <source>
        <dbReference type="SAM" id="MobiDB-lite"/>
    </source>
</evidence>